<evidence type="ECO:0000313" key="4">
    <source>
        <dbReference type="EMBL" id="OZI57036.1"/>
    </source>
</evidence>
<evidence type="ECO:0000313" key="5">
    <source>
        <dbReference type="Proteomes" id="UP000216354"/>
    </source>
</evidence>
<keyword evidence="1" id="KW-1133">Transmembrane helix</keyword>
<dbReference type="Gene3D" id="1.20.120.1220">
    <property type="match status" value="1"/>
</dbReference>
<proteinExistence type="predicted"/>
<feature type="transmembrane region" description="Helical" evidence="1">
    <location>
        <begin position="91"/>
        <end position="120"/>
    </location>
</feature>
<dbReference type="EMBL" id="NEVL01000004">
    <property type="protein sequence ID" value="OZI32928.1"/>
    <property type="molecule type" value="Genomic_DNA"/>
</dbReference>
<feature type="transmembrane region" description="Helical" evidence="1">
    <location>
        <begin position="29"/>
        <end position="49"/>
    </location>
</feature>
<reference evidence="4 5" key="2">
    <citation type="submission" date="2017-05" db="EMBL/GenBank/DDBJ databases">
        <title>Complete and WGS of Bordetella genogroups.</title>
        <authorList>
            <person name="Spilker T."/>
            <person name="Lipuma J."/>
        </authorList>
    </citation>
    <scope>NUCLEOTIDE SEQUENCE [LARGE SCALE GENOMIC DNA]</scope>
    <source>
        <strain evidence="4 5">AU9795</strain>
    </source>
</reference>
<feature type="domain" description="Prepilin type IV endopeptidase peptidase" evidence="2">
    <location>
        <begin position="9"/>
        <end position="118"/>
    </location>
</feature>
<dbReference type="Pfam" id="PF01478">
    <property type="entry name" value="Peptidase_A24"/>
    <property type="match status" value="1"/>
</dbReference>
<gene>
    <name evidence="4" type="ORF">CAL27_22505</name>
    <name evidence="3" type="ORF">CEG14_18810</name>
</gene>
<dbReference type="Proteomes" id="UP000216354">
    <property type="component" value="Unassembled WGS sequence"/>
</dbReference>
<feature type="transmembrane region" description="Helical" evidence="1">
    <location>
        <begin position="132"/>
        <end position="151"/>
    </location>
</feature>
<name>A0A261S6D4_9BORD</name>
<accession>A0A261S6D4</accession>
<dbReference type="AlphaFoldDB" id="A0A261S6D4"/>
<protein>
    <recommendedName>
        <fullName evidence="2">Prepilin type IV endopeptidase peptidase domain-containing protein</fullName>
    </recommendedName>
</protein>
<evidence type="ECO:0000256" key="1">
    <source>
        <dbReference type="SAM" id="Phobius"/>
    </source>
</evidence>
<evidence type="ECO:0000259" key="2">
    <source>
        <dbReference type="Pfam" id="PF01478"/>
    </source>
</evidence>
<keyword evidence="1" id="KW-0812">Transmembrane</keyword>
<sequence length="170" mass="18467">MKENMWWLSFLAFNALVVYFDLRMRRVPNWLTVGAALVQLGWLSLASFGAAPWPDYGAQSWADALIAFGASFVFVIAWAMRWMGAGDVKYLAALGLWVGVWPWAAVVLFGTLICGALALWHWSAGLGTALKGVRLLPFGAAAGVVACSAAVMPSSSPWCSWCSSWLLTVF</sequence>
<feature type="transmembrane region" description="Helical" evidence="1">
    <location>
        <begin position="6"/>
        <end position="22"/>
    </location>
</feature>
<dbReference type="GO" id="GO:0004190">
    <property type="term" value="F:aspartic-type endopeptidase activity"/>
    <property type="evidence" value="ECO:0007669"/>
    <property type="project" value="InterPro"/>
</dbReference>
<evidence type="ECO:0000313" key="6">
    <source>
        <dbReference type="Proteomes" id="UP000217005"/>
    </source>
</evidence>
<keyword evidence="1" id="KW-0472">Membrane</keyword>
<dbReference type="InterPro" id="IPR000045">
    <property type="entry name" value="Prepilin_IV_endopep_pep"/>
</dbReference>
<organism evidence="3 6">
    <name type="scientific">Bordetella genomosp. 1</name>
    <dbReference type="NCBI Taxonomy" id="1395607"/>
    <lineage>
        <taxon>Bacteria</taxon>
        <taxon>Pseudomonadati</taxon>
        <taxon>Pseudomonadota</taxon>
        <taxon>Betaproteobacteria</taxon>
        <taxon>Burkholderiales</taxon>
        <taxon>Alcaligenaceae</taxon>
        <taxon>Bordetella</taxon>
    </lineage>
</organism>
<dbReference type="EMBL" id="NEVR01000006">
    <property type="protein sequence ID" value="OZI57036.1"/>
    <property type="molecule type" value="Genomic_DNA"/>
</dbReference>
<dbReference type="Proteomes" id="UP000217005">
    <property type="component" value="Unassembled WGS sequence"/>
</dbReference>
<reference evidence="3 6" key="1">
    <citation type="submission" date="2017-05" db="EMBL/GenBank/DDBJ databases">
        <title>Complete and WGS of Bordetella genogroups.</title>
        <authorList>
            <person name="Spilker T."/>
            <person name="LiPuma J."/>
        </authorList>
    </citation>
    <scope>NUCLEOTIDE SEQUENCE [LARGE SCALE GENOMIC DNA]</scope>
    <source>
        <strain evidence="3 6">AU17610</strain>
    </source>
</reference>
<feature type="transmembrane region" description="Helical" evidence="1">
    <location>
        <begin position="61"/>
        <end position="79"/>
    </location>
</feature>
<comment type="caution">
    <text evidence="3">The sequence shown here is derived from an EMBL/GenBank/DDBJ whole genome shotgun (WGS) entry which is preliminary data.</text>
</comment>
<dbReference type="GO" id="GO:0016020">
    <property type="term" value="C:membrane"/>
    <property type="evidence" value="ECO:0007669"/>
    <property type="project" value="InterPro"/>
</dbReference>
<evidence type="ECO:0000313" key="3">
    <source>
        <dbReference type="EMBL" id="OZI32928.1"/>
    </source>
</evidence>
<keyword evidence="5" id="KW-1185">Reference proteome</keyword>